<evidence type="ECO:0000256" key="1">
    <source>
        <dbReference type="SAM" id="MobiDB-lite"/>
    </source>
</evidence>
<organism evidence="2 3">
    <name type="scientific">Aspergillus wentii DTO 134E9</name>
    <dbReference type="NCBI Taxonomy" id="1073089"/>
    <lineage>
        <taxon>Eukaryota</taxon>
        <taxon>Fungi</taxon>
        <taxon>Dikarya</taxon>
        <taxon>Ascomycota</taxon>
        <taxon>Pezizomycotina</taxon>
        <taxon>Eurotiomycetes</taxon>
        <taxon>Eurotiomycetidae</taxon>
        <taxon>Eurotiales</taxon>
        <taxon>Aspergillaceae</taxon>
        <taxon>Aspergillus</taxon>
        <taxon>Aspergillus subgen. Cremei</taxon>
    </lineage>
</organism>
<reference evidence="3" key="1">
    <citation type="journal article" date="2017" name="Genome Biol.">
        <title>Comparative genomics reveals high biological diversity and specific adaptations in the industrially and medically important fungal genus Aspergillus.</title>
        <authorList>
            <person name="de Vries R.P."/>
            <person name="Riley R."/>
            <person name="Wiebenga A."/>
            <person name="Aguilar-Osorio G."/>
            <person name="Amillis S."/>
            <person name="Uchima C.A."/>
            <person name="Anderluh G."/>
            <person name="Asadollahi M."/>
            <person name="Askin M."/>
            <person name="Barry K."/>
            <person name="Battaglia E."/>
            <person name="Bayram O."/>
            <person name="Benocci T."/>
            <person name="Braus-Stromeyer S.A."/>
            <person name="Caldana C."/>
            <person name="Canovas D."/>
            <person name="Cerqueira G.C."/>
            <person name="Chen F."/>
            <person name="Chen W."/>
            <person name="Choi C."/>
            <person name="Clum A."/>
            <person name="Dos Santos R.A."/>
            <person name="Damasio A.R."/>
            <person name="Diallinas G."/>
            <person name="Emri T."/>
            <person name="Fekete E."/>
            <person name="Flipphi M."/>
            <person name="Freyberg S."/>
            <person name="Gallo A."/>
            <person name="Gournas C."/>
            <person name="Habgood R."/>
            <person name="Hainaut M."/>
            <person name="Harispe M.L."/>
            <person name="Henrissat B."/>
            <person name="Hilden K.S."/>
            <person name="Hope R."/>
            <person name="Hossain A."/>
            <person name="Karabika E."/>
            <person name="Karaffa L."/>
            <person name="Karanyi Z."/>
            <person name="Krasevec N."/>
            <person name="Kuo A."/>
            <person name="Kusch H."/>
            <person name="LaButti K."/>
            <person name="Lagendijk E.L."/>
            <person name="Lapidus A."/>
            <person name="Levasseur A."/>
            <person name="Lindquist E."/>
            <person name="Lipzen A."/>
            <person name="Logrieco A.F."/>
            <person name="MacCabe A."/>
            <person name="Maekelae M.R."/>
            <person name="Malavazi I."/>
            <person name="Melin P."/>
            <person name="Meyer V."/>
            <person name="Mielnichuk N."/>
            <person name="Miskei M."/>
            <person name="Molnar A.P."/>
            <person name="Mule G."/>
            <person name="Ngan C.Y."/>
            <person name="Orejas M."/>
            <person name="Orosz E."/>
            <person name="Ouedraogo J.P."/>
            <person name="Overkamp K.M."/>
            <person name="Park H.-S."/>
            <person name="Perrone G."/>
            <person name="Piumi F."/>
            <person name="Punt P.J."/>
            <person name="Ram A.F."/>
            <person name="Ramon A."/>
            <person name="Rauscher S."/>
            <person name="Record E."/>
            <person name="Riano-Pachon D.M."/>
            <person name="Robert V."/>
            <person name="Roehrig J."/>
            <person name="Ruller R."/>
            <person name="Salamov A."/>
            <person name="Salih N.S."/>
            <person name="Samson R.A."/>
            <person name="Sandor E."/>
            <person name="Sanguinetti M."/>
            <person name="Schuetze T."/>
            <person name="Sepcic K."/>
            <person name="Shelest E."/>
            <person name="Sherlock G."/>
            <person name="Sophianopoulou V."/>
            <person name="Squina F.M."/>
            <person name="Sun H."/>
            <person name="Susca A."/>
            <person name="Todd R.B."/>
            <person name="Tsang A."/>
            <person name="Unkles S.E."/>
            <person name="van de Wiele N."/>
            <person name="van Rossen-Uffink D."/>
            <person name="Oliveira J.V."/>
            <person name="Vesth T.C."/>
            <person name="Visser J."/>
            <person name="Yu J.-H."/>
            <person name="Zhou M."/>
            <person name="Andersen M.R."/>
            <person name="Archer D.B."/>
            <person name="Baker S.E."/>
            <person name="Benoit I."/>
            <person name="Brakhage A.A."/>
            <person name="Braus G.H."/>
            <person name="Fischer R."/>
            <person name="Frisvad J.C."/>
            <person name="Goldman G.H."/>
            <person name="Houbraken J."/>
            <person name="Oakley B."/>
            <person name="Pocsi I."/>
            <person name="Scazzocchio C."/>
            <person name="Seiboth B."/>
            <person name="vanKuyk P.A."/>
            <person name="Wortman J."/>
            <person name="Dyer P.S."/>
            <person name="Grigoriev I.V."/>
        </authorList>
    </citation>
    <scope>NUCLEOTIDE SEQUENCE [LARGE SCALE GENOMIC DNA]</scope>
    <source>
        <strain evidence="3">DTO 134E9</strain>
    </source>
</reference>
<protein>
    <recommendedName>
        <fullName evidence="4">Zn(2)-C6 fungal-type domain-containing protein</fullName>
    </recommendedName>
</protein>
<dbReference type="VEuPathDB" id="FungiDB:ASPWEDRAFT_182780"/>
<sequence>MSSSRWHQIPSISHPNGEKYAKALSAAGNASAARSDATSPACVSCQHRQLPCVSQQFVDDDSGYRKVGRRIDHVEALVGELIKQRSRSTAATINDGSISLPWQLSTGHSRSSYLYSILPRPHDAALLLSRAKFCNRPFQMFVSTSSTDSEALPPPTAHPVQFAR</sequence>
<name>A0A1L9RSV3_ASPWE</name>
<evidence type="ECO:0000313" key="3">
    <source>
        <dbReference type="Proteomes" id="UP000184383"/>
    </source>
</evidence>
<evidence type="ECO:0008006" key="4">
    <source>
        <dbReference type="Google" id="ProtNLM"/>
    </source>
</evidence>
<keyword evidence="3" id="KW-1185">Reference proteome</keyword>
<dbReference type="Proteomes" id="UP000184383">
    <property type="component" value="Unassembled WGS sequence"/>
</dbReference>
<gene>
    <name evidence="2" type="ORF">ASPWEDRAFT_182780</name>
</gene>
<dbReference type="EMBL" id="KV878211">
    <property type="protein sequence ID" value="OJJ37999.1"/>
    <property type="molecule type" value="Genomic_DNA"/>
</dbReference>
<dbReference type="RefSeq" id="XP_040691675.1">
    <property type="nucleotide sequence ID" value="XM_040831948.1"/>
</dbReference>
<dbReference type="GeneID" id="63747796"/>
<dbReference type="AlphaFoldDB" id="A0A1L9RSV3"/>
<dbReference type="STRING" id="1073089.A0A1L9RSV3"/>
<evidence type="ECO:0000313" key="2">
    <source>
        <dbReference type="EMBL" id="OJJ37999.1"/>
    </source>
</evidence>
<proteinExistence type="predicted"/>
<dbReference type="OrthoDB" id="5392779at2759"/>
<feature type="region of interest" description="Disordered" evidence="1">
    <location>
        <begin position="145"/>
        <end position="164"/>
    </location>
</feature>
<accession>A0A1L9RSV3</accession>